<proteinExistence type="predicted"/>
<dbReference type="RefSeq" id="WP_247810351.1">
    <property type="nucleotide sequence ID" value="NZ_CP095855.1"/>
</dbReference>
<evidence type="ECO:0000313" key="1">
    <source>
        <dbReference type="EMBL" id="UPK68010.1"/>
    </source>
</evidence>
<dbReference type="Proteomes" id="UP000830198">
    <property type="component" value="Chromosome"/>
</dbReference>
<keyword evidence="2" id="KW-1185">Reference proteome</keyword>
<organism evidence="1 2">
    <name type="scientific">Chitinophaga filiformis</name>
    <name type="common">Myxococcus filiformis</name>
    <name type="synonym">Flexibacter filiformis</name>
    <dbReference type="NCBI Taxonomy" id="104663"/>
    <lineage>
        <taxon>Bacteria</taxon>
        <taxon>Pseudomonadati</taxon>
        <taxon>Bacteroidota</taxon>
        <taxon>Chitinophagia</taxon>
        <taxon>Chitinophagales</taxon>
        <taxon>Chitinophagaceae</taxon>
        <taxon>Chitinophaga</taxon>
    </lineage>
</organism>
<reference evidence="1 2" key="1">
    <citation type="submission" date="2022-04" db="EMBL/GenBank/DDBJ databases">
        <title>The arsenic-methylating capacity of Chitinophaga filiformis YT5 during chitin decomposition.</title>
        <authorList>
            <person name="Chen G."/>
            <person name="Liang Y."/>
        </authorList>
    </citation>
    <scope>NUCLEOTIDE SEQUENCE [LARGE SCALE GENOMIC DNA]</scope>
    <source>
        <strain evidence="1 2">YT5</strain>
    </source>
</reference>
<name>A0ABY4HX92_CHIFI</name>
<sequence length="154" mass="17865">MSKLQNEINRWLEVLENKGYFRNLNPEQNREMKEAFSLSIHGIFEKNKLVDTEKEDFVMAFQIYGQNSDIKWNSEFRIALNKNQEIEIAGSNISLENKNKGISFEVSSDKSLLDLDSILTIGQILPARLEFYQIPRHDRTFNPDKGKNQGPSLN</sequence>
<protein>
    <submittedName>
        <fullName evidence="1">Uncharacterized protein</fullName>
    </submittedName>
</protein>
<dbReference type="EMBL" id="CP095855">
    <property type="protein sequence ID" value="UPK68010.1"/>
    <property type="molecule type" value="Genomic_DNA"/>
</dbReference>
<accession>A0ABY4HX92</accession>
<evidence type="ECO:0000313" key="2">
    <source>
        <dbReference type="Proteomes" id="UP000830198"/>
    </source>
</evidence>
<gene>
    <name evidence="1" type="ORF">MYF79_23950</name>
</gene>